<protein>
    <submittedName>
        <fullName evidence="8">MFS transporter</fullName>
    </submittedName>
</protein>
<dbReference type="PANTHER" id="PTHR23506">
    <property type="entry name" value="GH10249P"/>
    <property type="match status" value="1"/>
</dbReference>
<evidence type="ECO:0000259" key="7">
    <source>
        <dbReference type="PROSITE" id="PS50850"/>
    </source>
</evidence>
<feature type="domain" description="Major facilitator superfamily (MFS) profile" evidence="7">
    <location>
        <begin position="30"/>
        <end position="423"/>
    </location>
</feature>
<evidence type="ECO:0000313" key="8">
    <source>
        <dbReference type="EMBL" id="MFC7079364.1"/>
    </source>
</evidence>
<feature type="transmembrane region" description="Helical" evidence="6">
    <location>
        <begin position="312"/>
        <end position="331"/>
    </location>
</feature>
<comment type="caution">
    <text evidence="8">The sequence shown here is derived from an EMBL/GenBank/DDBJ whole genome shotgun (WGS) entry which is preliminary data.</text>
</comment>
<comment type="subcellular location">
    <subcellularLocation>
        <location evidence="1">Membrane</location>
        <topology evidence="1">Multi-pass membrane protein</topology>
    </subcellularLocation>
</comment>
<sequence>MTQNLRTRLARLFEPFTAQYASLRHLRDRDLALLSVARLLDQMSISFIVPLLPIYAENLGASAFLIGLIFSAETLSKAVFSTPFGHLSDRFDRRLLVSVGLVISALSVVAFGFVEVPLLFIGFRALDGAASAMREPAANAYIGDAFDESERGGAMGAYRTVGMLGVAIGPAVGGLLSASYGYALPFVVLGAGTLVGGLAVFVSLNPSSDQSAESSGDDSADAETDWSLLPDLSLGTIREATTLPMAALGVSVFVAQVGSGAFSPLFAVLLETTLGAGPAYTGTMYSVFGLSMFLFMPVGGTLADTAGRKRSLLIGKVLWAVVVFGLALATTRLVPPVLLFVAGIASAFAGPALGAMQYELAPEGREGTVLGAYSTLASAGMAVGPLLGGALTDVFGVTTVFLLMGGLWLFDTGTIAFGVRETVSKGSESSEPSDSTAGSSE</sequence>
<feature type="transmembrane region" description="Helical" evidence="6">
    <location>
        <begin position="394"/>
        <end position="419"/>
    </location>
</feature>
<dbReference type="EMBL" id="JBHSZH010000003">
    <property type="protein sequence ID" value="MFC7079364.1"/>
    <property type="molecule type" value="Genomic_DNA"/>
</dbReference>
<evidence type="ECO:0000256" key="5">
    <source>
        <dbReference type="ARBA" id="ARBA00023136"/>
    </source>
</evidence>
<dbReference type="PANTHER" id="PTHR23506:SF23">
    <property type="entry name" value="GH10249P"/>
    <property type="match status" value="1"/>
</dbReference>
<feature type="transmembrane region" description="Helical" evidence="6">
    <location>
        <begin position="368"/>
        <end position="388"/>
    </location>
</feature>
<feature type="transmembrane region" description="Helical" evidence="6">
    <location>
        <begin position="58"/>
        <end position="75"/>
    </location>
</feature>
<feature type="transmembrane region" description="Helical" evidence="6">
    <location>
        <begin position="337"/>
        <end position="356"/>
    </location>
</feature>
<dbReference type="SUPFAM" id="SSF103473">
    <property type="entry name" value="MFS general substrate transporter"/>
    <property type="match status" value="1"/>
</dbReference>
<evidence type="ECO:0000313" key="9">
    <source>
        <dbReference type="Proteomes" id="UP001596407"/>
    </source>
</evidence>
<dbReference type="RefSeq" id="WP_276282636.1">
    <property type="nucleotide sequence ID" value="NZ_CP119811.1"/>
</dbReference>
<evidence type="ECO:0000256" key="3">
    <source>
        <dbReference type="ARBA" id="ARBA00022692"/>
    </source>
</evidence>
<dbReference type="GeneID" id="79305684"/>
<dbReference type="Gene3D" id="1.20.1250.20">
    <property type="entry name" value="MFS general substrate transporter like domains"/>
    <property type="match status" value="2"/>
</dbReference>
<keyword evidence="5 6" id="KW-0472">Membrane</keyword>
<feature type="transmembrane region" description="Helical" evidence="6">
    <location>
        <begin position="95"/>
        <end position="114"/>
    </location>
</feature>
<gene>
    <name evidence="8" type="ORF">ACFQJ6_03585</name>
</gene>
<dbReference type="GO" id="GO:0016020">
    <property type="term" value="C:membrane"/>
    <property type="evidence" value="ECO:0007669"/>
    <property type="project" value="UniProtKB-SubCell"/>
</dbReference>
<reference evidence="8 9" key="1">
    <citation type="journal article" date="2019" name="Int. J. Syst. Evol. Microbiol.">
        <title>The Global Catalogue of Microorganisms (GCM) 10K type strain sequencing project: providing services to taxonomists for standard genome sequencing and annotation.</title>
        <authorList>
            <consortium name="The Broad Institute Genomics Platform"/>
            <consortium name="The Broad Institute Genome Sequencing Center for Infectious Disease"/>
            <person name="Wu L."/>
            <person name="Ma J."/>
        </authorList>
    </citation>
    <scope>NUCLEOTIDE SEQUENCE [LARGE SCALE GENOMIC DNA]</scope>
    <source>
        <strain evidence="8 9">DT72</strain>
    </source>
</reference>
<keyword evidence="9" id="KW-1185">Reference proteome</keyword>
<dbReference type="InterPro" id="IPR050930">
    <property type="entry name" value="MFS_Vesicular_Transporter"/>
</dbReference>
<feature type="transmembrane region" description="Helical" evidence="6">
    <location>
        <begin position="246"/>
        <end position="270"/>
    </location>
</feature>
<keyword evidence="3 6" id="KW-0812">Transmembrane</keyword>
<dbReference type="InterPro" id="IPR036259">
    <property type="entry name" value="MFS_trans_sf"/>
</dbReference>
<evidence type="ECO:0000256" key="1">
    <source>
        <dbReference type="ARBA" id="ARBA00004141"/>
    </source>
</evidence>
<dbReference type="InterPro" id="IPR020846">
    <property type="entry name" value="MFS_dom"/>
</dbReference>
<proteinExistence type="predicted"/>
<accession>A0ABD5WMU4</accession>
<dbReference type="PROSITE" id="PS50850">
    <property type="entry name" value="MFS"/>
    <property type="match status" value="1"/>
</dbReference>
<feature type="transmembrane region" description="Helical" evidence="6">
    <location>
        <begin position="182"/>
        <end position="204"/>
    </location>
</feature>
<dbReference type="Pfam" id="PF07690">
    <property type="entry name" value="MFS_1"/>
    <property type="match status" value="2"/>
</dbReference>
<evidence type="ECO:0000256" key="2">
    <source>
        <dbReference type="ARBA" id="ARBA00022448"/>
    </source>
</evidence>
<name>A0ABD5WMU4_9EURY</name>
<dbReference type="PRINTS" id="PR01035">
    <property type="entry name" value="TCRTETA"/>
</dbReference>
<keyword evidence="4 6" id="KW-1133">Transmembrane helix</keyword>
<dbReference type="AlphaFoldDB" id="A0ABD5WMU4"/>
<keyword evidence="2" id="KW-0813">Transport</keyword>
<feature type="transmembrane region" description="Helical" evidence="6">
    <location>
        <begin position="282"/>
        <end position="300"/>
    </location>
</feature>
<dbReference type="Proteomes" id="UP001596407">
    <property type="component" value="Unassembled WGS sequence"/>
</dbReference>
<dbReference type="InterPro" id="IPR011701">
    <property type="entry name" value="MFS"/>
</dbReference>
<organism evidence="8 9">
    <name type="scientific">Halorussus caseinilyticus</name>
    <dbReference type="NCBI Taxonomy" id="3034025"/>
    <lineage>
        <taxon>Archaea</taxon>
        <taxon>Methanobacteriati</taxon>
        <taxon>Methanobacteriota</taxon>
        <taxon>Stenosarchaea group</taxon>
        <taxon>Halobacteria</taxon>
        <taxon>Halobacteriales</taxon>
        <taxon>Haladaptataceae</taxon>
        <taxon>Halorussus</taxon>
    </lineage>
</organism>
<dbReference type="CDD" id="cd17325">
    <property type="entry name" value="MFS_MdtG_SLC18_like"/>
    <property type="match status" value="1"/>
</dbReference>
<evidence type="ECO:0000256" key="6">
    <source>
        <dbReference type="SAM" id="Phobius"/>
    </source>
</evidence>
<evidence type="ECO:0000256" key="4">
    <source>
        <dbReference type="ARBA" id="ARBA00022989"/>
    </source>
</evidence>
<dbReference type="InterPro" id="IPR001958">
    <property type="entry name" value="Tet-R_TetA/multi-R_MdtG-like"/>
</dbReference>